<protein>
    <submittedName>
        <fullName evidence="4">Elongation factor for RNA polymerase II 2</fullName>
    </submittedName>
</protein>
<dbReference type="OMA" id="KPGHLEC"/>
<reference evidence="4" key="3">
    <citation type="submission" date="2025-09" db="UniProtKB">
        <authorList>
            <consortium name="Ensembl"/>
        </authorList>
    </citation>
    <scope>IDENTIFICATION</scope>
</reference>
<dbReference type="PANTHER" id="PTHR46185">
    <property type="entry name" value="GLUTAREDOXIN-1"/>
    <property type="match status" value="1"/>
</dbReference>
<dbReference type="PROSITE" id="PS51354">
    <property type="entry name" value="GLUTAREDOXIN_2"/>
    <property type="match status" value="1"/>
</dbReference>
<dbReference type="Proteomes" id="UP000008672">
    <property type="component" value="Unassembled WGS sequence"/>
</dbReference>
<dbReference type="AlphaFoldDB" id="H2ZSL9"/>
<evidence type="ECO:0000313" key="4">
    <source>
        <dbReference type="Ensembl" id="ENSLACP00000000390.2"/>
    </source>
</evidence>
<dbReference type="EMBL" id="AFYH01022730">
    <property type="status" value="NOT_ANNOTATED_CDS"/>
    <property type="molecule type" value="Genomic_DNA"/>
</dbReference>
<reference evidence="5" key="1">
    <citation type="submission" date="2011-08" db="EMBL/GenBank/DDBJ databases">
        <title>The draft genome of Latimeria chalumnae.</title>
        <authorList>
            <person name="Di Palma F."/>
            <person name="Alfoldi J."/>
            <person name="Johnson J."/>
            <person name="Berlin A."/>
            <person name="Gnerre S."/>
            <person name="Jaffe D."/>
            <person name="MacCallum I."/>
            <person name="Young S."/>
            <person name="Walker B.J."/>
            <person name="Lander E."/>
            <person name="Lindblad-Toh K."/>
        </authorList>
    </citation>
    <scope>NUCLEOTIDE SEQUENCE [LARGE SCALE GENOMIC DNA]</scope>
    <source>
        <strain evidence="5">Wild caught</strain>
    </source>
</reference>
<dbReference type="Ensembl" id="ENSLACT00000000392.2">
    <property type="protein sequence ID" value="ENSLACP00000000390.2"/>
    <property type="gene ID" value="ENSLACG00000000350.2"/>
</dbReference>
<sequence>MAQAFVDGKIQKDKVVVFLKPICSYCVMARDVLKKYKFKTGHLEFIDISGRQDCGSIQDYLLQKTGARSVPRVFIGEECIGGGTDVDSLDCSGELMGKLQAIGALQ</sequence>
<dbReference type="HOGENOM" id="CLU_026126_7_2_1"/>
<dbReference type="EMBL" id="AFYH01022728">
    <property type="status" value="NOT_ANNOTATED_CDS"/>
    <property type="molecule type" value="Genomic_DNA"/>
</dbReference>
<evidence type="ECO:0000259" key="3">
    <source>
        <dbReference type="Pfam" id="PF00462"/>
    </source>
</evidence>
<accession>H2ZSL9</accession>
<dbReference type="GO" id="GO:0015038">
    <property type="term" value="F:glutathione disulfide oxidoreductase activity"/>
    <property type="evidence" value="ECO:0007669"/>
    <property type="project" value="TreeGrafter"/>
</dbReference>
<dbReference type="KEGG" id="lcm:102353697"/>
<dbReference type="Bgee" id="ENSLACG00000000350">
    <property type="expression patterns" value="Expressed in pectoral fin and 6 other cell types or tissues"/>
</dbReference>
<dbReference type="NCBIfam" id="TIGR02180">
    <property type="entry name" value="GRX_euk"/>
    <property type="match status" value="1"/>
</dbReference>
<reference evidence="4" key="2">
    <citation type="submission" date="2025-08" db="UniProtKB">
        <authorList>
            <consortium name="Ensembl"/>
        </authorList>
    </citation>
    <scope>IDENTIFICATION</scope>
</reference>
<dbReference type="EMBL" id="AFYH01022726">
    <property type="status" value="NOT_ANNOTATED_CDS"/>
    <property type="molecule type" value="Genomic_DNA"/>
</dbReference>
<dbReference type="EMBL" id="AFYH01022723">
    <property type="status" value="NOT_ANNOTATED_CDS"/>
    <property type="molecule type" value="Genomic_DNA"/>
</dbReference>
<dbReference type="InterPro" id="IPR002109">
    <property type="entry name" value="Glutaredoxin"/>
</dbReference>
<dbReference type="OrthoDB" id="418495at2759"/>
<dbReference type="EMBL" id="AFYH01022721">
    <property type="status" value="NOT_ANNOTATED_CDS"/>
    <property type="molecule type" value="Genomic_DNA"/>
</dbReference>
<dbReference type="GeneTree" id="ENSGT00940000154828"/>
<dbReference type="EMBL" id="AFYH01022727">
    <property type="status" value="NOT_ANNOTATED_CDS"/>
    <property type="molecule type" value="Genomic_DNA"/>
</dbReference>
<dbReference type="EMBL" id="AFYH01022722">
    <property type="status" value="NOT_ANNOTATED_CDS"/>
    <property type="molecule type" value="Genomic_DNA"/>
</dbReference>
<dbReference type="CDD" id="cd03419">
    <property type="entry name" value="GRX_GRXh_1_2_like"/>
    <property type="match status" value="1"/>
</dbReference>
<dbReference type="PANTHER" id="PTHR46185:SF1">
    <property type="entry name" value="GLUTAREDOXIN-1"/>
    <property type="match status" value="1"/>
</dbReference>
<dbReference type="PRINTS" id="PR00160">
    <property type="entry name" value="GLUTAREDOXIN"/>
</dbReference>
<dbReference type="GO" id="GO:0005739">
    <property type="term" value="C:mitochondrion"/>
    <property type="evidence" value="ECO:0007669"/>
    <property type="project" value="TreeGrafter"/>
</dbReference>
<keyword evidence="2" id="KW-0249">Electron transport</keyword>
<dbReference type="InterPro" id="IPR036249">
    <property type="entry name" value="Thioredoxin-like_sf"/>
</dbReference>
<keyword evidence="5" id="KW-1185">Reference proteome</keyword>
<dbReference type="EMBL" id="AFYH01022729">
    <property type="status" value="NOT_ANNOTATED_CDS"/>
    <property type="molecule type" value="Genomic_DNA"/>
</dbReference>
<evidence type="ECO:0000313" key="5">
    <source>
        <dbReference type="Proteomes" id="UP000008672"/>
    </source>
</evidence>
<evidence type="ECO:0000256" key="2">
    <source>
        <dbReference type="ARBA" id="ARBA00022982"/>
    </source>
</evidence>
<dbReference type="InterPro" id="IPR014025">
    <property type="entry name" value="Glutaredoxin_subgr"/>
</dbReference>
<gene>
    <name evidence="4" type="primary">ELL2</name>
</gene>
<proteinExistence type="predicted"/>
<organism evidence="4 5">
    <name type="scientific">Latimeria chalumnae</name>
    <name type="common">Coelacanth</name>
    <dbReference type="NCBI Taxonomy" id="7897"/>
    <lineage>
        <taxon>Eukaryota</taxon>
        <taxon>Metazoa</taxon>
        <taxon>Chordata</taxon>
        <taxon>Craniata</taxon>
        <taxon>Vertebrata</taxon>
        <taxon>Euteleostomi</taxon>
        <taxon>Coelacanthiformes</taxon>
        <taxon>Coelacanthidae</taxon>
        <taxon>Latimeria</taxon>
    </lineage>
</organism>
<name>H2ZSL9_LATCH</name>
<evidence type="ECO:0000256" key="1">
    <source>
        <dbReference type="ARBA" id="ARBA00022448"/>
    </source>
</evidence>
<dbReference type="Pfam" id="PF00462">
    <property type="entry name" value="Glutaredoxin"/>
    <property type="match status" value="1"/>
</dbReference>
<dbReference type="EMBL" id="AFYH01022724">
    <property type="status" value="NOT_ANNOTATED_CDS"/>
    <property type="molecule type" value="Genomic_DNA"/>
</dbReference>
<dbReference type="SUPFAM" id="SSF52833">
    <property type="entry name" value="Thioredoxin-like"/>
    <property type="match status" value="1"/>
</dbReference>
<feature type="domain" description="Glutaredoxin" evidence="3">
    <location>
        <begin position="15"/>
        <end position="80"/>
    </location>
</feature>
<dbReference type="EMBL" id="AFYH01022725">
    <property type="status" value="NOT_ANNOTATED_CDS"/>
    <property type="molecule type" value="Genomic_DNA"/>
</dbReference>
<keyword evidence="1" id="KW-0813">Transport</keyword>
<dbReference type="Gene3D" id="3.40.30.10">
    <property type="entry name" value="Glutaredoxin"/>
    <property type="match status" value="1"/>
</dbReference>
<dbReference type="InterPro" id="IPR011899">
    <property type="entry name" value="Glutaredoxin_euk/vir"/>
</dbReference>
<dbReference type="InterPro" id="IPR047185">
    <property type="entry name" value="GLRX1"/>
</dbReference>